<comment type="caution">
    <text evidence="2">The sequence shown here is derived from an EMBL/GenBank/DDBJ whole genome shotgun (WGS) entry which is preliminary data.</text>
</comment>
<organism evidence="2 3">
    <name type="scientific">Patagioenas fasciata monilis</name>
    <dbReference type="NCBI Taxonomy" id="372326"/>
    <lineage>
        <taxon>Eukaryota</taxon>
        <taxon>Metazoa</taxon>
        <taxon>Chordata</taxon>
        <taxon>Craniata</taxon>
        <taxon>Vertebrata</taxon>
        <taxon>Euteleostomi</taxon>
        <taxon>Archelosauria</taxon>
        <taxon>Archosauria</taxon>
        <taxon>Dinosauria</taxon>
        <taxon>Saurischia</taxon>
        <taxon>Theropoda</taxon>
        <taxon>Coelurosauria</taxon>
        <taxon>Aves</taxon>
        <taxon>Neognathae</taxon>
        <taxon>Neoaves</taxon>
        <taxon>Columbimorphae</taxon>
        <taxon>Columbiformes</taxon>
        <taxon>Columbidae</taxon>
        <taxon>Patagioenas</taxon>
    </lineage>
</organism>
<feature type="region of interest" description="Disordered" evidence="1">
    <location>
        <begin position="32"/>
        <end position="53"/>
    </location>
</feature>
<dbReference type="AlphaFoldDB" id="A0A1V4KVN4"/>
<feature type="compositionally biased region" description="Basic and acidic residues" evidence="1">
    <location>
        <begin position="41"/>
        <end position="53"/>
    </location>
</feature>
<reference evidence="2 3" key="1">
    <citation type="submission" date="2016-02" db="EMBL/GenBank/DDBJ databases">
        <title>Band-tailed pigeon sequencing and assembly.</title>
        <authorList>
            <person name="Soares A.E."/>
            <person name="Novak B.J."/>
            <person name="Rice E.S."/>
            <person name="O'Connell B."/>
            <person name="Chang D."/>
            <person name="Weber S."/>
            <person name="Shapiro B."/>
        </authorList>
    </citation>
    <scope>NUCLEOTIDE SEQUENCE [LARGE SCALE GENOMIC DNA]</scope>
    <source>
        <strain evidence="2">BTP2013</strain>
        <tissue evidence="2">Blood</tissue>
    </source>
</reference>
<accession>A0A1V4KVN4</accession>
<dbReference type="EMBL" id="LSYS01001520">
    <property type="protein sequence ID" value="OPJ88456.1"/>
    <property type="molecule type" value="Genomic_DNA"/>
</dbReference>
<proteinExistence type="predicted"/>
<protein>
    <submittedName>
        <fullName evidence="2">Uncharacterized protein</fullName>
    </submittedName>
</protein>
<evidence type="ECO:0000256" key="1">
    <source>
        <dbReference type="SAM" id="MobiDB-lite"/>
    </source>
</evidence>
<evidence type="ECO:0000313" key="2">
    <source>
        <dbReference type="EMBL" id="OPJ88456.1"/>
    </source>
</evidence>
<keyword evidence="3" id="KW-1185">Reference proteome</keyword>
<evidence type="ECO:0000313" key="3">
    <source>
        <dbReference type="Proteomes" id="UP000190648"/>
    </source>
</evidence>
<dbReference type="Proteomes" id="UP000190648">
    <property type="component" value="Unassembled WGS sequence"/>
</dbReference>
<sequence length="97" mass="10510">MLFKSPADGCEAMGAAISTELIGSQHCGARALRLKPKKGRKNESKGEKRKKIPSDWKEFSVPVNNKRIQQIALALRSSSASSHLRCTSPSCTNALAQ</sequence>
<gene>
    <name evidence="2" type="ORF">AV530_003013</name>
</gene>
<name>A0A1V4KVN4_PATFA</name>